<feature type="domain" description="Outer membrane protein beta-barrel" evidence="2">
    <location>
        <begin position="459"/>
        <end position="771"/>
    </location>
</feature>
<reference evidence="3 4" key="1">
    <citation type="submission" date="2019-11" db="EMBL/GenBank/DDBJ databases">
        <title>Pedobacter sp. HMF7056 Genome sequencing and assembly.</title>
        <authorList>
            <person name="Kang H."/>
            <person name="Kim H."/>
            <person name="Joh K."/>
        </authorList>
    </citation>
    <scope>NUCLEOTIDE SEQUENCE [LARGE SCALE GENOMIC DNA]</scope>
    <source>
        <strain evidence="3 4">HMF7056</strain>
    </source>
</reference>
<evidence type="ECO:0000313" key="3">
    <source>
        <dbReference type="EMBL" id="MXV14936.1"/>
    </source>
</evidence>
<evidence type="ECO:0000259" key="2">
    <source>
        <dbReference type="Pfam" id="PF14905"/>
    </source>
</evidence>
<accession>A0A7K1XWP4</accession>
<keyword evidence="1" id="KW-0732">Signal</keyword>
<dbReference type="Pfam" id="PF13620">
    <property type="entry name" value="CarboxypepD_reg"/>
    <property type="match status" value="1"/>
</dbReference>
<dbReference type="Gene3D" id="2.60.40.1120">
    <property type="entry name" value="Carboxypeptidase-like, regulatory domain"/>
    <property type="match status" value="1"/>
</dbReference>
<dbReference type="Pfam" id="PF14905">
    <property type="entry name" value="OMP_b-brl_3"/>
    <property type="match status" value="2"/>
</dbReference>
<organism evidence="3 4">
    <name type="scientific">Hufsiella ginkgonis</name>
    <dbReference type="NCBI Taxonomy" id="2695274"/>
    <lineage>
        <taxon>Bacteria</taxon>
        <taxon>Pseudomonadati</taxon>
        <taxon>Bacteroidota</taxon>
        <taxon>Sphingobacteriia</taxon>
        <taxon>Sphingobacteriales</taxon>
        <taxon>Sphingobacteriaceae</taxon>
        <taxon>Hufsiella</taxon>
    </lineage>
</organism>
<dbReference type="SUPFAM" id="SSF49464">
    <property type="entry name" value="Carboxypeptidase regulatory domain-like"/>
    <property type="match status" value="1"/>
</dbReference>
<comment type="caution">
    <text evidence="3">The sequence shown here is derived from an EMBL/GenBank/DDBJ whole genome shotgun (WGS) entry which is preliminary data.</text>
</comment>
<dbReference type="InterPro" id="IPR041700">
    <property type="entry name" value="OMP_b-brl_3"/>
</dbReference>
<keyword evidence="4" id="KW-1185">Reference proteome</keyword>
<proteinExistence type="predicted"/>
<evidence type="ECO:0000313" key="4">
    <source>
        <dbReference type="Proteomes" id="UP000451233"/>
    </source>
</evidence>
<dbReference type="Proteomes" id="UP000451233">
    <property type="component" value="Unassembled WGS sequence"/>
</dbReference>
<gene>
    <name evidence="3" type="ORF">GS398_06470</name>
</gene>
<sequence>MKKLLFLFAAIMISGIFGSRAQQRPAATPAQPIPLRQVSGIVKDSTDEAVIGAIVTLTSRADTLKASTNADGIYVFKAVKSWEFTVSVTSMGYRTKAVKGKYNDATPRLTMDPIILRNEAKLLNEIAINGTPSITYKTDTVEYRASDYVVRAGATVDELLKKMEGMEVGNDGSVTYNGQSIGKARLNGKDIYGGDVASVIQNLPAEIIEKAQVVDDYGDVAKRTGVKEGDPSKVLNLTTRVDKSVGNQLRLNGGAGTVDQLEGSVNLTRINGNQTITLNGNYFKTPNGIAGGGGGVGRLGGAQNRGGRTGNTFGSPGGNASGGTNTRLNPAFTFRDSFGKKVEFNANYFFNYNSNDAVTETYSEMASTFGATYSTRKAITNNDSRSHNINFEVEYNIDSANFMQFRPYITLNSSDNTGFTTNSQTGRMLQDQVNNNNNNSSTPNVGATVAYQHVWRSKPSRSFSIEATASSQKNEGTTYQRVDFDYKGLRPDSTYNYRTTTDNHQNSYRTSLTFAEPLTKLARLEFNSNVERRSYDNARLTGDLIKGTNRVDSLSNIYEYSFTQYRNSLNYRYGNNAGTYNFSLGLTAVNTSLVGTKASLGTSTDQKYFKIIPIARFQLKFSRSHQLSVNYNGRASEPSFDQIQPVRDVSNPNSVIVGNPDLKVAFTHTIFGQYSNYIANSKLNLSLNANSSFIEDQVTTNVVEKITSPGVFRNEVRYINLGGSYQHNADYLIAKQLNDRRISLSFSGSVNNNNRTSQTDSKTQTATTWGFKENFGPRLNPTTWLEINPYVSYDFNKTNYTLPTLRDIKTNTTALSLDGNVYFLKTWQFGYALSKNFIHSTTNNVAGNPFVINASLQTRVLKNRGTLQLRAFDILNENNFINVTSNGNGFTETKTNPNSRYFMVNLGVYLQKWTGAQGRGGQQIRRRGDGSFVN</sequence>
<dbReference type="EMBL" id="WVHS01000001">
    <property type="protein sequence ID" value="MXV14936.1"/>
    <property type="molecule type" value="Genomic_DNA"/>
</dbReference>
<dbReference type="InterPro" id="IPR008969">
    <property type="entry name" value="CarboxyPept-like_regulatory"/>
</dbReference>
<feature type="chain" id="PRO_5029884729" evidence="1">
    <location>
        <begin position="22"/>
        <end position="934"/>
    </location>
</feature>
<dbReference type="SUPFAM" id="SSF56935">
    <property type="entry name" value="Porins"/>
    <property type="match status" value="1"/>
</dbReference>
<dbReference type="AlphaFoldDB" id="A0A7K1XWP4"/>
<evidence type="ECO:0000256" key="1">
    <source>
        <dbReference type="SAM" id="SignalP"/>
    </source>
</evidence>
<feature type="domain" description="Outer membrane protein beta-barrel" evidence="2">
    <location>
        <begin position="774"/>
        <end position="906"/>
    </location>
</feature>
<name>A0A7K1XWP4_9SPHI</name>
<feature type="signal peptide" evidence="1">
    <location>
        <begin position="1"/>
        <end position="21"/>
    </location>
</feature>
<protein>
    <submittedName>
        <fullName evidence="3">Outer membrane beta-barrel protein</fullName>
    </submittedName>
</protein>
<dbReference type="RefSeq" id="WP_160905875.1">
    <property type="nucleotide sequence ID" value="NZ_WVHS01000001.1"/>
</dbReference>